<dbReference type="EMBL" id="BTGB01000009">
    <property type="protein sequence ID" value="GMM48559.1"/>
    <property type="molecule type" value="Genomic_DNA"/>
</dbReference>
<evidence type="ECO:0000313" key="4">
    <source>
        <dbReference type="Proteomes" id="UP001378960"/>
    </source>
</evidence>
<dbReference type="SMART" id="SM01017">
    <property type="entry name" value="Arrestin_C"/>
    <property type="match status" value="1"/>
</dbReference>
<reference evidence="3 4" key="1">
    <citation type="journal article" date="2023" name="Elife">
        <title>Identification of key yeast species and microbe-microbe interactions impacting larval growth of Drosophila in the wild.</title>
        <authorList>
            <person name="Mure A."/>
            <person name="Sugiura Y."/>
            <person name="Maeda R."/>
            <person name="Honda K."/>
            <person name="Sakurai N."/>
            <person name="Takahashi Y."/>
            <person name="Watada M."/>
            <person name="Katoh T."/>
            <person name="Gotoh A."/>
            <person name="Gotoh Y."/>
            <person name="Taniguchi I."/>
            <person name="Nakamura K."/>
            <person name="Hayashi T."/>
            <person name="Katayama T."/>
            <person name="Uemura T."/>
            <person name="Hattori Y."/>
        </authorList>
    </citation>
    <scope>NUCLEOTIDE SEQUENCE [LARGE SCALE GENOMIC DNA]</scope>
    <source>
        <strain evidence="3 4">PK-24</strain>
    </source>
</reference>
<keyword evidence="4" id="KW-1185">Reference proteome</keyword>
<sequence length="1294" mass="145849">MNTHSQLNKQFSLSNSRTMSNNGNINNIHLNKSSSNGQTPVIRISDYSTNSNFNLTSMDDLLSLSGLDESNSKINLKYYNKALISYLSHQGLNMNPLKLTAYQLREKNYTIASSNTPINSTIINNSNIETFITGNGQILFLPFNSQKKKRRNNNNNNNSTDSNIQDDYNDDDMDNDNDNDNDNENDVDDDNDGDDNEIDFTNDHGENFTNNHQQSFNQYMNIPSDFPTKSISKDNGNGITYHTFGIIFKINKEVNLNHIVKVNYHTHANIKWNATEFSKKEPFDERYRTSTPINWNLDLQNPDCYIPFKDSNTNASANDYNETTTLNDSLESDSLSLDSMNNIKKHLDSKVSPEPTQKVKYYKPLSPNNYVSESKILINDSVVESNLFANSETESEPLNPGYYIFLLPVVYPLNTSESIYAPNSNISHDFSIQIQKGIAPLPNLQAPQSAFLSTSPSHQHRFEEPKFDLEAKNMNIIDNNSISSTINNTLNGNFSPSSSSKTSFFKKIGIRRNSSSSSRNKSISTSINSTSISHVNDQATNDQRRRANSGASFFNYQNQQIKSIVYNYNYQLPSVRLPPSDATSTLNKSIYVNKVWNKALNYELLLPKKYTQLSPPEDLNISPNNKFLRNNTFMLQMKLVPLVKNLQLKRIKINIIEKITYTAKNPKDSKLAEDTKSLRNRSKETVTTLMEIKTREKPSNVVNPRAVPQKTEIVANCVNDNLLTFCYNNEESELYSSSLLQTPSKTHIHSHSRSNSHGSSSFKNSASGFLHSSKKMSRFLDGSFSGHNDSQNSNHSNSQVQEDVVITNPVKLQCPLTFVCNDDSKFISTVYENLCKGTSDITGLRDNSNGLNSNINYNNDSMSIFSVNSNDKNEVLSDDDYGFSKSPKRRARNFSFSSNNDSINQGFTPKNNYHETNEHLNNINNGNNNPSNNNETSLYTFLPDATFSNLKIRHRLQISFRISRPDPKIKTNDNKPKMHHYEVVVDTPIVFVSPFCVPETMNLPSYDDALKHGMFEMNKSLSRMESNSENDFSSPDNSSDENTVFAPCSPLMSSNIINTINNGAMSEGNTISDTTNLIATSPLSMHNWEISRGNSLSYNCSENRTLMIPNDKTIRNNGVDATSLLSATLSRSINRSDSIHKMLSNKDMDKIDTIDGLMGLSPTDENNPPEYSDNRFKIERINNEQDGEHAGREELPPPPIYEEAIRQKIQNESSINISSNNSLRSERLGILRNNNETVETNIHFRGVDTANGNLRLFRDKNMSFDSEDFSGGADVESVMGDIASLNLTPTMNDR</sequence>
<evidence type="ECO:0000313" key="3">
    <source>
        <dbReference type="EMBL" id="GMM48559.1"/>
    </source>
</evidence>
<organism evidence="3 4">
    <name type="scientific">Pichia kluyveri</name>
    <name type="common">Yeast</name>
    <dbReference type="NCBI Taxonomy" id="36015"/>
    <lineage>
        <taxon>Eukaryota</taxon>
        <taxon>Fungi</taxon>
        <taxon>Dikarya</taxon>
        <taxon>Ascomycota</taxon>
        <taxon>Saccharomycotina</taxon>
        <taxon>Pichiomycetes</taxon>
        <taxon>Pichiales</taxon>
        <taxon>Pichiaceae</taxon>
        <taxon>Pichia</taxon>
    </lineage>
</organism>
<dbReference type="Proteomes" id="UP001378960">
    <property type="component" value="Unassembled WGS sequence"/>
</dbReference>
<feature type="compositionally biased region" description="Low complexity" evidence="1">
    <location>
        <begin position="755"/>
        <end position="767"/>
    </location>
</feature>
<feature type="region of interest" description="Disordered" evidence="1">
    <location>
        <begin position="144"/>
        <end position="211"/>
    </location>
</feature>
<name>A0AAV5RD80_PICKL</name>
<feature type="compositionally biased region" description="Polar residues" evidence="1">
    <location>
        <begin position="1"/>
        <end position="20"/>
    </location>
</feature>
<feature type="domain" description="Arrestin C-terminal-like" evidence="2">
    <location>
        <begin position="596"/>
        <end position="995"/>
    </location>
</feature>
<comment type="caution">
    <text evidence="3">The sequence shown here is derived from an EMBL/GenBank/DDBJ whole genome shotgun (WGS) entry which is preliminary data.</text>
</comment>
<proteinExistence type="predicted"/>
<dbReference type="InterPro" id="IPR011022">
    <property type="entry name" value="Arrestin_C-like"/>
</dbReference>
<evidence type="ECO:0000256" key="1">
    <source>
        <dbReference type="SAM" id="MobiDB-lite"/>
    </source>
</evidence>
<feature type="compositionally biased region" description="Low complexity" evidence="1">
    <location>
        <begin position="787"/>
        <end position="799"/>
    </location>
</feature>
<feature type="compositionally biased region" description="Low complexity" evidence="1">
    <location>
        <begin position="21"/>
        <end position="31"/>
    </location>
</feature>
<feature type="compositionally biased region" description="Low complexity" evidence="1">
    <location>
        <begin position="153"/>
        <end position="166"/>
    </location>
</feature>
<feature type="region of interest" description="Disordered" evidence="1">
    <location>
        <begin position="745"/>
        <end position="767"/>
    </location>
</feature>
<feature type="compositionally biased region" description="Low complexity" evidence="1">
    <location>
        <begin position="919"/>
        <end position="934"/>
    </location>
</feature>
<feature type="region of interest" description="Disordered" evidence="1">
    <location>
        <begin position="890"/>
        <end position="937"/>
    </location>
</feature>
<gene>
    <name evidence="3" type="ORF">DAPK24_051570</name>
</gene>
<accession>A0AAV5RD80</accession>
<feature type="compositionally biased region" description="Low complexity" evidence="1">
    <location>
        <begin position="893"/>
        <end position="904"/>
    </location>
</feature>
<feature type="region of interest" description="Disordered" evidence="1">
    <location>
        <begin position="781"/>
        <end position="800"/>
    </location>
</feature>
<evidence type="ECO:0000259" key="2">
    <source>
        <dbReference type="SMART" id="SM01017"/>
    </source>
</evidence>
<protein>
    <submittedName>
        <fullName evidence="3">Ecm21 protein</fullName>
    </submittedName>
</protein>
<feature type="compositionally biased region" description="Acidic residues" evidence="1">
    <location>
        <begin position="167"/>
        <end position="200"/>
    </location>
</feature>
<feature type="region of interest" description="Disordered" evidence="1">
    <location>
        <begin position="1"/>
        <end position="32"/>
    </location>
</feature>